<dbReference type="EMBL" id="JAAGWQ010000095">
    <property type="protein sequence ID" value="KAF5668091.1"/>
    <property type="molecule type" value="Genomic_DNA"/>
</dbReference>
<sequence>MTGLSLLSQLRWPGWKVATDAPAPSTPHSRTTPYLLPSPPRISIFHHLHSFASSFFAIISFCRPLSSRLELKIMVEKYVNAPGRWIYTNQDNYPHGGMHEACFCPCIVYARARFRLAEAEDHRNGFFEPHSEYISKAPTYPVLSNDCFAFASCCLPCEYSIFQETSPEALPNSSVYAPFIIKLRRNVRQFYNIRGTKDRDFYLGCFYPCYALLQIEREIDGRQTHRSHNDCTGYNPEPPMSSSSSESKTPSPGLEHCKSLASIPENRSESTSTNCSSQSQGNTRERSIAQDPLVPDAILVQNHDIAKDPMEPIYETIKNHKLKEDTSTLLPPSIHQLRADSKAPASPPAINQHDLFQDAGETYAQPSGHDIGFDRVETFRASPGHQLFQDKMTPGAFPISHDLDNDMMSRATSPQPHALEDEVVRSNRPHKL</sequence>
<protein>
    <submittedName>
        <fullName evidence="2">Integral membrane protein</fullName>
    </submittedName>
</protein>
<dbReference type="Proteomes" id="UP000567885">
    <property type="component" value="Unassembled WGS sequence"/>
</dbReference>
<feature type="compositionally biased region" description="Low complexity" evidence="1">
    <location>
        <begin position="240"/>
        <end position="252"/>
    </location>
</feature>
<evidence type="ECO:0000256" key="1">
    <source>
        <dbReference type="SAM" id="MobiDB-lite"/>
    </source>
</evidence>
<dbReference type="OrthoDB" id="1045822at2759"/>
<dbReference type="InterPro" id="IPR006461">
    <property type="entry name" value="PLAC_motif_containing"/>
</dbReference>
<reference evidence="2 3" key="1">
    <citation type="submission" date="2020-05" db="EMBL/GenBank/DDBJ databases">
        <title>Identification and distribution of gene clusters putatively required for synthesis of sphingolipid metabolism inhibitors in phylogenetically diverse species of the filamentous fungus Fusarium.</title>
        <authorList>
            <person name="Kim H.-S."/>
            <person name="Busman M."/>
            <person name="Brown D.W."/>
            <person name="Divon H."/>
            <person name="Uhlig S."/>
            <person name="Proctor R.H."/>
        </authorList>
    </citation>
    <scope>NUCLEOTIDE SEQUENCE [LARGE SCALE GENOMIC DNA]</scope>
    <source>
        <strain evidence="2 3">NRRL 20693</strain>
    </source>
</reference>
<dbReference type="AlphaFoldDB" id="A0A8H5TE70"/>
<proteinExistence type="predicted"/>
<gene>
    <name evidence="2" type="ORF">FHETE_5357</name>
</gene>
<feature type="compositionally biased region" description="Low complexity" evidence="1">
    <location>
        <begin position="269"/>
        <end position="280"/>
    </location>
</feature>
<evidence type="ECO:0000313" key="2">
    <source>
        <dbReference type="EMBL" id="KAF5668091.1"/>
    </source>
</evidence>
<keyword evidence="3" id="KW-1185">Reference proteome</keyword>
<feature type="region of interest" description="Disordered" evidence="1">
    <location>
        <begin position="389"/>
        <end position="432"/>
    </location>
</feature>
<comment type="caution">
    <text evidence="2">The sequence shown here is derived from an EMBL/GenBank/DDBJ whole genome shotgun (WGS) entry which is preliminary data.</text>
</comment>
<name>A0A8H5TE70_FUSHE</name>
<dbReference type="Pfam" id="PF04749">
    <property type="entry name" value="PLAC8"/>
    <property type="match status" value="1"/>
</dbReference>
<organism evidence="2 3">
    <name type="scientific">Fusarium heterosporum</name>
    <dbReference type="NCBI Taxonomy" id="42747"/>
    <lineage>
        <taxon>Eukaryota</taxon>
        <taxon>Fungi</taxon>
        <taxon>Dikarya</taxon>
        <taxon>Ascomycota</taxon>
        <taxon>Pezizomycotina</taxon>
        <taxon>Sordariomycetes</taxon>
        <taxon>Hypocreomycetidae</taxon>
        <taxon>Hypocreales</taxon>
        <taxon>Nectriaceae</taxon>
        <taxon>Fusarium</taxon>
        <taxon>Fusarium heterosporum species complex</taxon>
    </lineage>
</organism>
<accession>A0A8H5TE70</accession>
<feature type="region of interest" description="Disordered" evidence="1">
    <location>
        <begin position="224"/>
        <end position="291"/>
    </location>
</feature>
<evidence type="ECO:0000313" key="3">
    <source>
        <dbReference type="Proteomes" id="UP000567885"/>
    </source>
</evidence>